<evidence type="ECO:0000259" key="1">
    <source>
        <dbReference type="PROSITE" id="PS50011"/>
    </source>
</evidence>
<keyword evidence="3" id="KW-1185">Reference proteome</keyword>
<name>A0A0D7AL35_9AGAR</name>
<dbReference type="GO" id="GO:0004672">
    <property type="term" value="F:protein kinase activity"/>
    <property type="evidence" value="ECO:0007669"/>
    <property type="project" value="InterPro"/>
</dbReference>
<feature type="domain" description="Protein kinase" evidence="1">
    <location>
        <begin position="1"/>
        <end position="162"/>
    </location>
</feature>
<dbReference type="SUPFAM" id="SSF56112">
    <property type="entry name" value="Protein kinase-like (PK-like)"/>
    <property type="match status" value="1"/>
</dbReference>
<accession>A0A0D7AL35</accession>
<dbReference type="InterPro" id="IPR011009">
    <property type="entry name" value="Kinase-like_dom_sf"/>
</dbReference>
<keyword evidence="2" id="KW-0418">Kinase</keyword>
<proteinExistence type="predicted"/>
<dbReference type="AlphaFoldDB" id="A0A0D7AL35"/>
<dbReference type="EMBL" id="KN881650">
    <property type="protein sequence ID" value="KIY51503.1"/>
    <property type="molecule type" value="Genomic_DNA"/>
</dbReference>
<dbReference type="OrthoDB" id="2987224at2759"/>
<feature type="non-terminal residue" evidence="2">
    <location>
        <position position="162"/>
    </location>
</feature>
<gene>
    <name evidence="2" type="ORF">FISHEDRAFT_7685</name>
</gene>
<dbReference type="InterPro" id="IPR000719">
    <property type="entry name" value="Prot_kinase_dom"/>
</dbReference>
<dbReference type="Proteomes" id="UP000054144">
    <property type="component" value="Unassembled WGS sequence"/>
</dbReference>
<evidence type="ECO:0000313" key="2">
    <source>
        <dbReference type="EMBL" id="KIY51503.1"/>
    </source>
</evidence>
<evidence type="ECO:0000313" key="3">
    <source>
        <dbReference type="Proteomes" id="UP000054144"/>
    </source>
</evidence>
<sequence>VSQAVNWLIDERVAVKIVMPATSAAILQYEAWIYQQLAGSRAIPILHWSGSYGGADILVMDYLGPTLCSWSAFRSNFGDLRTSQLDFIEFAHSRGINLGDIKPHNFAVGHAPKPEKPSTVYAFDFGLAKMYVDPLKRAHIPLRTGRMICGTIRYSSHWSHLG</sequence>
<dbReference type="InterPro" id="IPR050235">
    <property type="entry name" value="CK1_Ser-Thr_kinase"/>
</dbReference>
<protein>
    <submittedName>
        <fullName evidence="2">Kinase-like protein</fullName>
    </submittedName>
</protein>
<keyword evidence="2" id="KW-0808">Transferase</keyword>
<reference evidence="2 3" key="1">
    <citation type="journal article" date="2015" name="Fungal Genet. Biol.">
        <title>Evolution of novel wood decay mechanisms in Agaricales revealed by the genome sequences of Fistulina hepatica and Cylindrobasidium torrendii.</title>
        <authorList>
            <person name="Floudas D."/>
            <person name="Held B.W."/>
            <person name="Riley R."/>
            <person name="Nagy L.G."/>
            <person name="Koehler G."/>
            <person name="Ransdell A.S."/>
            <person name="Younus H."/>
            <person name="Chow J."/>
            <person name="Chiniquy J."/>
            <person name="Lipzen A."/>
            <person name="Tritt A."/>
            <person name="Sun H."/>
            <person name="Haridas S."/>
            <person name="LaButti K."/>
            <person name="Ohm R.A."/>
            <person name="Kues U."/>
            <person name="Blanchette R.A."/>
            <person name="Grigoriev I.V."/>
            <person name="Minto R.E."/>
            <person name="Hibbett D.S."/>
        </authorList>
    </citation>
    <scope>NUCLEOTIDE SEQUENCE [LARGE SCALE GENOMIC DNA]</scope>
    <source>
        <strain evidence="2 3">ATCC 64428</strain>
    </source>
</reference>
<dbReference type="PROSITE" id="PS50011">
    <property type="entry name" value="PROTEIN_KINASE_DOM"/>
    <property type="match status" value="1"/>
</dbReference>
<feature type="non-terminal residue" evidence="2">
    <location>
        <position position="1"/>
    </location>
</feature>
<dbReference type="Gene3D" id="3.30.200.20">
    <property type="entry name" value="Phosphorylase Kinase, domain 1"/>
    <property type="match status" value="1"/>
</dbReference>
<dbReference type="Gene3D" id="1.10.510.10">
    <property type="entry name" value="Transferase(Phosphotransferase) domain 1"/>
    <property type="match status" value="1"/>
</dbReference>
<dbReference type="GO" id="GO:0005524">
    <property type="term" value="F:ATP binding"/>
    <property type="evidence" value="ECO:0007669"/>
    <property type="project" value="InterPro"/>
</dbReference>
<dbReference type="PANTHER" id="PTHR11909">
    <property type="entry name" value="CASEIN KINASE-RELATED"/>
    <property type="match status" value="1"/>
</dbReference>
<organism evidence="2 3">
    <name type="scientific">Fistulina hepatica ATCC 64428</name>
    <dbReference type="NCBI Taxonomy" id="1128425"/>
    <lineage>
        <taxon>Eukaryota</taxon>
        <taxon>Fungi</taxon>
        <taxon>Dikarya</taxon>
        <taxon>Basidiomycota</taxon>
        <taxon>Agaricomycotina</taxon>
        <taxon>Agaricomycetes</taxon>
        <taxon>Agaricomycetidae</taxon>
        <taxon>Agaricales</taxon>
        <taxon>Fistulinaceae</taxon>
        <taxon>Fistulina</taxon>
    </lineage>
</organism>